<dbReference type="InterPro" id="IPR013785">
    <property type="entry name" value="Aldolase_TIM"/>
</dbReference>
<evidence type="ECO:0000256" key="7">
    <source>
        <dbReference type="ARBA" id="ARBA00049047"/>
    </source>
</evidence>
<evidence type="ECO:0000313" key="10">
    <source>
        <dbReference type="EMBL" id="CAH0990363.1"/>
    </source>
</evidence>
<evidence type="ECO:0000256" key="8">
    <source>
        <dbReference type="HAMAP-Rule" id="MF_00131"/>
    </source>
</evidence>
<dbReference type="InterPro" id="IPR018204">
    <property type="entry name" value="Trp_synthase_alpha_AS"/>
</dbReference>
<organism evidence="10 11">
    <name type="scientific">Sinobacterium norvegicum</name>
    <dbReference type="NCBI Taxonomy" id="1641715"/>
    <lineage>
        <taxon>Bacteria</taxon>
        <taxon>Pseudomonadati</taxon>
        <taxon>Pseudomonadota</taxon>
        <taxon>Gammaproteobacteria</taxon>
        <taxon>Cellvibrionales</taxon>
        <taxon>Spongiibacteraceae</taxon>
        <taxon>Sinobacterium</taxon>
    </lineage>
</organism>
<sequence length="271" mass="28665">MSRLSDKWDELKAQGRKALIPYIVAGDPNPEFTVEALHELVAKGSDILELGVPFSDPMAEGPTIALGHERALEHNVGLKDVLAMVASFRQQDNTTPVVLMGYANPVEVMGHAEFAKAASQAGVDGLLTVDLPPEEAGSLDSELKQVGIDNIFLLAPTTTDARAQKICDAASGYLYYVSVKGVTGAGNLDVEEVSSRVSSLRSMTDLPISVGFGIKDADTAAAIASVSDGAVVGSALVQRIYQQSTKMNNSELAQYGAELIADMRTAIDNNK</sequence>
<dbReference type="PANTHER" id="PTHR43406:SF1">
    <property type="entry name" value="TRYPTOPHAN SYNTHASE ALPHA CHAIN, CHLOROPLASTIC"/>
    <property type="match status" value="1"/>
</dbReference>
<dbReference type="EMBL" id="CAKLPX010000001">
    <property type="protein sequence ID" value="CAH0990363.1"/>
    <property type="molecule type" value="Genomic_DNA"/>
</dbReference>
<comment type="function">
    <text evidence="8">The alpha subunit is responsible for the aldol cleavage of indoleglycerol phosphate to indole and glyceraldehyde 3-phosphate.</text>
</comment>
<dbReference type="Gene3D" id="3.20.20.70">
    <property type="entry name" value="Aldolase class I"/>
    <property type="match status" value="1"/>
</dbReference>
<gene>
    <name evidence="8 10" type="primary">trpA</name>
    <name evidence="10" type="ORF">SIN8267_00455</name>
</gene>
<evidence type="ECO:0000256" key="4">
    <source>
        <dbReference type="ARBA" id="ARBA00022822"/>
    </source>
</evidence>
<dbReference type="RefSeq" id="WP_237443043.1">
    <property type="nucleotide sequence ID" value="NZ_CAKLPX010000001.1"/>
</dbReference>
<evidence type="ECO:0000256" key="1">
    <source>
        <dbReference type="ARBA" id="ARBA00004733"/>
    </source>
</evidence>
<dbReference type="EC" id="4.2.1.20" evidence="8"/>
<protein>
    <recommendedName>
        <fullName evidence="8">Tryptophan synthase alpha chain</fullName>
        <ecNumber evidence="8">4.2.1.20</ecNumber>
    </recommendedName>
</protein>
<evidence type="ECO:0000256" key="9">
    <source>
        <dbReference type="RuleBase" id="RU003662"/>
    </source>
</evidence>
<dbReference type="CDD" id="cd04724">
    <property type="entry name" value="Tryptophan_synthase_alpha"/>
    <property type="match status" value="1"/>
</dbReference>
<comment type="pathway">
    <text evidence="1 8">Amino-acid biosynthesis; L-tryptophan biosynthesis; L-tryptophan from chorismate: step 5/5.</text>
</comment>
<evidence type="ECO:0000256" key="6">
    <source>
        <dbReference type="ARBA" id="ARBA00023239"/>
    </source>
</evidence>
<dbReference type="InterPro" id="IPR011060">
    <property type="entry name" value="RibuloseP-bd_barrel"/>
</dbReference>
<keyword evidence="5 8" id="KW-0057">Aromatic amino acid biosynthesis</keyword>
<evidence type="ECO:0000256" key="3">
    <source>
        <dbReference type="ARBA" id="ARBA00022605"/>
    </source>
</evidence>
<dbReference type="GO" id="GO:0004834">
    <property type="term" value="F:tryptophan synthase activity"/>
    <property type="evidence" value="ECO:0007669"/>
    <property type="project" value="UniProtKB-EC"/>
</dbReference>
<dbReference type="NCBIfam" id="TIGR00262">
    <property type="entry name" value="trpA"/>
    <property type="match status" value="1"/>
</dbReference>
<feature type="active site" description="Proton acceptor" evidence="8">
    <location>
        <position position="49"/>
    </location>
</feature>
<dbReference type="PANTHER" id="PTHR43406">
    <property type="entry name" value="TRYPTOPHAN SYNTHASE, ALPHA CHAIN"/>
    <property type="match status" value="1"/>
</dbReference>
<comment type="catalytic activity">
    <reaction evidence="7 8">
        <text>(1S,2R)-1-C-(indol-3-yl)glycerol 3-phosphate + L-serine = D-glyceraldehyde 3-phosphate + L-tryptophan + H2O</text>
        <dbReference type="Rhea" id="RHEA:10532"/>
        <dbReference type="ChEBI" id="CHEBI:15377"/>
        <dbReference type="ChEBI" id="CHEBI:33384"/>
        <dbReference type="ChEBI" id="CHEBI:57912"/>
        <dbReference type="ChEBI" id="CHEBI:58866"/>
        <dbReference type="ChEBI" id="CHEBI:59776"/>
        <dbReference type="EC" id="4.2.1.20"/>
    </reaction>
</comment>
<dbReference type="Proteomes" id="UP000838100">
    <property type="component" value="Unassembled WGS sequence"/>
</dbReference>
<evidence type="ECO:0000313" key="11">
    <source>
        <dbReference type="Proteomes" id="UP000838100"/>
    </source>
</evidence>
<keyword evidence="3 8" id="KW-0028">Amino-acid biosynthesis</keyword>
<dbReference type="PROSITE" id="PS00167">
    <property type="entry name" value="TRP_SYNTHASE_ALPHA"/>
    <property type="match status" value="1"/>
</dbReference>
<keyword evidence="6 8" id="KW-0456">Lyase</keyword>
<accession>A0ABM9AAZ1</accession>
<dbReference type="InterPro" id="IPR002028">
    <property type="entry name" value="Trp_synthase_suA"/>
</dbReference>
<feature type="active site" description="Proton acceptor" evidence="8">
    <location>
        <position position="60"/>
    </location>
</feature>
<comment type="subunit">
    <text evidence="2 8">Tetramer of two alpha and two beta chains.</text>
</comment>
<dbReference type="Pfam" id="PF00290">
    <property type="entry name" value="Trp_syntA"/>
    <property type="match status" value="1"/>
</dbReference>
<keyword evidence="11" id="KW-1185">Reference proteome</keyword>
<comment type="similarity">
    <text evidence="8 9">Belongs to the TrpA family.</text>
</comment>
<reference evidence="10" key="1">
    <citation type="submission" date="2021-12" db="EMBL/GenBank/DDBJ databases">
        <authorList>
            <person name="Rodrigo-Torres L."/>
            <person name="Arahal R. D."/>
            <person name="Lucena T."/>
        </authorList>
    </citation>
    <scope>NUCLEOTIDE SEQUENCE</scope>
    <source>
        <strain evidence="10">CECT 8267</strain>
    </source>
</reference>
<name>A0ABM9AAZ1_9GAMM</name>
<keyword evidence="4 8" id="KW-0822">Tryptophan biosynthesis</keyword>
<evidence type="ECO:0000256" key="2">
    <source>
        <dbReference type="ARBA" id="ARBA00011270"/>
    </source>
</evidence>
<dbReference type="HAMAP" id="MF_00131">
    <property type="entry name" value="Trp_synth_alpha"/>
    <property type="match status" value="1"/>
</dbReference>
<proteinExistence type="inferred from homology"/>
<dbReference type="SUPFAM" id="SSF51366">
    <property type="entry name" value="Ribulose-phoshate binding barrel"/>
    <property type="match status" value="1"/>
</dbReference>
<comment type="caution">
    <text evidence="10">The sequence shown here is derived from an EMBL/GenBank/DDBJ whole genome shotgun (WGS) entry which is preliminary data.</text>
</comment>
<evidence type="ECO:0000256" key="5">
    <source>
        <dbReference type="ARBA" id="ARBA00023141"/>
    </source>
</evidence>